<dbReference type="SUPFAM" id="SSF46955">
    <property type="entry name" value="Putative DNA-binding domain"/>
    <property type="match status" value="1"/>
</dbReference>
<dbReference type="EMBL" id="CP136920">
    <property type="protein sequence ID" value="WOO42362.1"/>
    <property type="molecule type" value="Genomic_DNA"/>
</dbReference>
<dbReference type="InterPro" id="IPR041657">
    <property type="entry name" value="HTH_17"/>
</dbReference>
<dbReference type="Proteomes" id="UP001304300">
    <property type="component" value="Chromosome"/>
</dbReference>
<dbReference type="KEGG" id="puo:RZN69_04620"/>
<reference evidence="2 3" key="1">
    <citation type="submission" date="2023-10" db="EMBL/GenBank/DDBJ databases">
        <title>Rubellicoccus peritrichatus gen. nov., sp. nov., isolated from an algae of coral reef tank.</title>
        <authorList>
            <person name="Luo J."/>
        </authorList>
    </citation>
    <scope>NUCLEOTIDE SEQUENCE [LARGE SCALE GENOMIC DNA]</scope>
    <source>
        <strain evidence="2 3">CR14</strain>
    </source>
</reference>
<dbReference type="RefSeq" id="WP_317834881.1">
    <property type="nucleotide sequence ID" value="NZ_CP136920.1"/>
</dbReference>
<name>A0AAQ3QWX0_9BACT</name>
<protein>
    <submittedName>
        <fullName evidence="2">Helix-turn-helix domain-containing protein</fullName>
    </submittedName>
</protein>
<evidence type="ECO:0000313" key="3">
    <source>
        <dbReference type="Proteomes" id="UP001304300"/>
    </source>
</evidence>
<keyword evidence="3" id="KW-1185">Reference proteome</keyword>
<evidence type="ECO:0000313" key="2">
    <source>
        <dbReference type="EMBL" id="WOO42362.1"/>
    </source>
</evidence>
<feature type="domain" description="Helix-turn-helix" evidence="1">
    <location>
        <begin position="16"/>
        <end position="64"/>
    </location>
</feature>
<evidence type="ECO:0000259" key="1">
    <source>
        <dbReference type="Pfam" id="PF12728"/>
    </source>
</evidence>
<dbReference type="Pfam" id="PF12728">
    <property type="entry name" value="HTH_17"/>
    <property type="match status" value="1"/>
</dbReference>
<gene>
    <name evidence="2" type="ORF">RZN69_04620</name>
</gene>
<organism evidence="2 3">
    <name type="scientific">Rubellicoccus peritrichatus</name>
    <dbReference type="NCBI Taxonomy" id="3080537"/>
    <lineage>
        <taxon>Bacteria</taxon>
        <taxon>Pseudomonadati</taxon>
        <taxon>Verrucomicrobiota</taxon>
        <taxon>Opitutia</taxon>
        <taxon>Puniceicoccales</taxon>
        <taxon>Cerasicoccaceae</taxon>
        <taxon>Rubellicoccus</taxon>
    </lineage>
</organism>
<dbReference type="InterPro" id="IPR009061">
    <property type="entry name" value="DNA-bd_dom_put_sf"/>
</dbReference>
<proteinExistence type="predicted"/>
<sequence length="65" mass="7526">MKTKAKKRTSKARLAYTREEAAAVLGLSPVSIDRLTKRGLLRPSRATRRPLYPITEIERFLRETR</sequence>
<accession>A0AAQ3QWX0</accession>
<dbReference type="AlphaFoldDB" id="A0AAQ3QWX0"/>